<feature type="region of interest" description="Disordered" evidence="3">
    <location>
        <begin position="252"/>
        <end position="273"/>
    </location>
</feature>
<keyword evidence="1 2" id="KW-0238">DNA-binding</keyword>
<feature type="region of interest" description="Disordered" evidence="3">
    <location>
        <begin position="171"/>
        <end position="195"/>
    </location>
</feature>
<comment type="subcellular location">
    <subcellularLocation>
        <location evidence="1 2">Nucleus</location>
    </subcellularLocation>
</comment>
<gene>
    <name evidence="5" type="ORF">GDO81_020028</name>
</gene>
<evidence type="ECO:0000256" key="1">
    <source>
        <dbReference type="PROSITE-ProRule" id="PRU00108"/>
    </source>
</evidence>
<dbReference type="SMART" id="SM00389">
    <property type="entry name" value="HOX"/>
    <property type="match status" value="1"/>
</dbReference>
<feature type="compositionally biased region" description="Basic and acidic residues" evidence="3">
    <location>
        <begin position="25"/>
        <end position="42"/>
    </location>
</feature>
<sequence length="580" mass="63093">MKTNLQRAEDMEKMDEEEGGGGGLEVKRESVQPCDLESKEELSLLCTEQEGEESSEYNAVIVTRQKDDLESSDPGELNLSAPERPAPDSGRCQLSLLTVCGPLSDTSSAACYGNYSAEAPQEPRYFTNRGQFQTVNLKMGGSFPATAPNPRRSARCASTCRMQAFIYDTGPGGEQPKTRCPAESSDEMAAPSRKKSRTLYNMDQLQELERLFMEDHYPDSEKRKEIAEIIGVTPQRIMVWFQNRRAKWRKIEKTSVKGSKKPVPGCAGMSHPESDIRMSSALSRPEAVSLAASAGHHPYGQLSGVRNGLSLVPSALLQRSQSVEVSSQHGGSSCTSNSSGSGSGLGSPGVVRRPPSQEYPPTFHSPPPIRRAGLPMTMTFNSSSHMVPVLLDTPESTCTPPLSVDADMFTYNIQESPMPDPISASMRYAPQYYHQSNPLGPFQVPQYPQFQHLPVHSLTPTSPDDSAFLAMSANNPGMLAYGNPGPYLQGHPASHIVLQPGTAGGLFHPSPWNDMYLQGAPYTCSRPQPGNVCSIPEQPQYSHYKAYLQPPPQKAAATAETTEETQNEPRGLDNAPSPSL</sequence>
<feature type="domain" description="Homeobox" evidence="4">
    <location>
        <begin position="191"/>
        <end position="251"/>
    </location>
</feature>
<evidence type="ECO:0000313" key="6">
    <source>
        <dbReference type="Proteomes" id="UP000824782"/>
    </source>
</evidence>
<proteinExistence type="predicted"/>
<accession>A0AAV6ZHE6</accession>
<dbReference type="AlphaFoldDB" id="A0AAV6ZHE6"/>
<evidence type="ECO:0000256" key="2">
    <source>
        <dbReference type="RuleBase" id="RU000682"/>
    </source>
</evidence>
<dbReference type="InterPro" id="IPR042988">
    <property type="entry name" value="NOBOX"/>
</dbReference>
<dbReference type="GO" id="GO:0005634">
    <property type="term" value="C:nucleus"/>
    <property type="evidence" value="ECO:0007669"/>
    <property type="project" value="UniProtKB-SubCell"/>
</dbReference>
<feature type="region of interest" description="Disordered" evidence="3">
    <location>
        <begin position="548"/>
        <end position="580"/>
    </location>
</feature>
<organism evidence="5 6">
    <name type="scientific">Engystomops pustulosus</name>
    <name type="common">Tungara frog</name>
    <name type="synonym">Physalaemus pustulosus</name>
    <dbReference type="NCBI Taxonomy" id="76066"/>
    <lineage>
        <taxon>Eukaryota</taxon>
        <taxon>Metazoa</taxon>
        <taxon>Chordata</taxon>
        <taxon>Craniata</taxon>
        <taxon>Vertebrata</taxon>
        <taxon>Euteleostomi</taxon>
        <taxon>Amphibia</taxon>
        <taxon>Batrachia</taxon>
        <taxon>Anura</taxon>
        <taxon>Neobatrachia</taxon>
        <taxon>Hyloidea</taxon>
        <taxon>Leptodactylidae</taxon>
        <taxon>Leiuperinae</taxon>
        <taxon>Engystomops</taxon>
    </lineage>
</organism>
<dbReference type="Proteomes" id="UP000824782">
    <property type="component" value="Unassembled WGS sequence"/>
</dbReference>
<dbReference type="InterPro" id="IPR001356">
    <property type="entry name" value="HD"/>
</dbReference>
<keyword evidence="1 2" id="KW-0539">Nucleus</keyword>
<dbReference type="EMBL" id="WNYA01001329">
    <property type="protein sequence ID" value="KAG8545961.1"/>
    <property type="molecule type" value="Genomic_DNA"/>
</dbReference>
<keyword evidence="1 2" id="KW-0371">Homeobox</keyword>
<comment type="caution">
    <text evidence="5">The sequence shown here is derived from an EMBL/GenBank/DDBJ whole genome shotgun (WGS) entry which is preliminary data.</text>
</comment>
<dbReference type="Gene3D" id="1.10.10.60">
    <property type="entry name" value="Homeodomain-like"/>
    <property type="match status" value="1"/>
</dbReference>
<keyword evidence="6" id="KW-1185">Reference proteome</keyword>
<dbReference type="GO" id="GO:0000981">
    <property type="term" value="F:DNA-binding transcription factor activity, RNA polymerase II-specific"/>
    <property type="evidence" value="ECO:0007669"/>
    <property type="project" value="TreeGrafter"/>
</dbReference>
<dbReference type="GO" id="GO:0000978">
    <property type="term" value="F:RNA polymerase II cis-regulatory region sequence-specific DNA binding"/>
    <property type="evidence" value="ECO:0007669"/>
    <property type="project" value="TreeGrafter"/>
</dbReference>
<dbReference type="InterPro" id="IPR009057">
    <property type="entry name" value="Homeodomain-like_sf"/>
</dbReference>
<feature type="compositionally biased region" description="Low complexity" evidence="3">
    <location>
        <begin position="326"/>
        <end position="340"/>
    </location>
</feature>
<feature type="region of interest" description="Disordered" evidence="3">
    <location>
        <begin position="1"/>
        <end position="90"/>
    </location>
</feature>
<dbReference type="CDD" id="cd00086">
    <property type="entry name" value="homeodomain"/>
    <property type="match status" value="1"/>
</dbReference>
<evidence type="ECO:0000313" key="5">
    <source>
        <dbReference type="EMBL" id="KAG8545961.1"/>
    </source>
</evidence>
<name>A0AAV6ZHE6_ENGPU</name>
<protein>
    <recommendedName>
        <fullName evidence="4">Homeobox domain-containing protein</fullName>
    </recommendedName>
</protein>
<dbReference type="PANTHER" id="PTHR47060">
    <property type="entry name" value="HOMEOBOX PROTEIN NOBOX"/>
    <property type="match status" value="1"/>
</dbReference>
<evidence type="ECO:0000259" key="4">
    <source>
        <dbReference type="PROSITE" id="PS50071"/>
    </source>
</evidence>
<feature type="DNA-binding region" description="Homeobox" evidence="1">
    <location>
        <begin position="193"/>
        <end position="252"/>
    </location>
</feature>
<dbReference type="PANTHER" id="PTHR47060:SF1">
    <property type="entry name" value="HOMEOBOX PROTEIN NOBOX"/>
    <property type="match status" value="1"/>
</dbReference>
<evidence type="ECO:0000256" key="3">
    <source>
        <dbReference type="SAM" id="MobiDB-lite"/>
    </source>
</evidence>
<dbReference type="SUPFAM" id="SSF46689">
    <property type="entry name" value="Homeodomain-like"/>
    <property type="match status" value="1"/>
</dbReference>
<dbReference type="Pfam" id="PF00046">
    <property type="entry name" value="Homeodomain"/>
    <property type="match status" value="1"/>
</dbReference>
<dbReference type="PROSITE" id="PS50071">
    <property type="entry name" value="HOMEOBOX_2"/>
    <property type="match status" value="1"/>
</dbReference>
<feature type="region of interest" description="Disordered" evidence="3">
    <location>
        <begin position="322"/>
        <end position="375"/>
    </location>
</feature>
<reference evidence="5" key="1">
    <citation type="thesis" date="2020" institute="ProQuest LLC" country="789 East Eisenhower Parkway, Ann Arbor, MI, USA">
        <title>Comparative Genomics and Chromosome Evolution.</title>
        <authorList>
            <person name="Mudd A.B."/>
        </authorList>
    </citation>
    <scope>NUCLEOTIDE SEQUENCE</scope>
    <source>
        <strain evidence="5">237g6f4</strain>
        <tissue evidence="5">Blood</tissue>
    </source>
</reference>